<evidence type="ECO:0000256" key="1">
    <source>
        <dbReference type="ARBA" id="ARBA00004141"/>
    </source>
</evidence>
<keyword evidence="3 13" id="KW-0812">Transmembrane</keyword>
<sequence length="315" mass="35158">MFKFISLILRLFLYTVQGFLGLLWGLIKRKDPPNFSCDIVLITGGAQGLGRELALLFSSAGATIVLWDINQEKLRETVSEITARGCEAFGYVVDVSKREEIEEGAERVREEVGNVSVLVNNAGVLPGKLVKEFKEGEFEKTITVNFLSHYWTIKSFLPWMIENDYGHIVEMASFGSFSGGPLVSDYNSSKAAVYNFSESLHYELQLTGKKGVKVTCVCPWEMDTGFIPGRVKDFFSGAGIKKLSVGYVAAETLAAVCDGKFMIMLPKRYVVSAVLAFLSPRKIKDTVVGTYGYLKEEERMENEEELTNVIHYKKS</sequence>
<gene>
    <name evidence="14" type="primary">100633883</name>
</gene>
<dbReference type="STRING" id="400682.A0A1X7VFS6"/>
<dbReference type="InterPro" id="IPR020904">
    <property type="entry name" value="Sc_DH/Rdtase_CS"/>
</dbReference>
<comment type="subcellular location">
    <subcellularLocation>
        <location evidence="1">Membrane</location>
        <topology evidence="1">Multi-pass membrane protein</topology>
    </subcellularLocation>
</comment>
<dbReference type="SUPFAM" id="SSF51735">
    <property type="entry name" value="NAD(P)-binding Rossmann-fold domains"/>
    <property type="match status" value="1"/>
</dbReference>
<dbReference type="KEGG" id="aqu:100633883"/>
<dbReference type="CDD" id="cd05339">
    <property type="entry name" value="17beta-HSDXI-like_SDR_c"/>
    <property type="match status" value="1"/>
</dbReference>
<evidence type="ECO:0000256" key="3">
    <source>
        <dbReference type="ARBA" id="ARBA00022692"/>
    </source>
</evidence>
<dbReference type="PRINTS" id="PR00081">
    <property type="entry name" value="GDHRDH"/>
</dbReference>
<protein>
    <recommendedName>
        <fullName evidence="10">Short-chain dehydrogenase/reductase 3</fullName>
    </recommendedName>
    <alternativeName>
        <fullName evidence="11">Retinal short-chain dehydrogenase/reductase 1</fullName>
    </alternativeName>
</protein>
<evidence type="ECO:0000256" key="7">
    <source>
        <dbReference type="ARBA" id="ARBA00023098"/>
    </source>
</evidence>
<dbReference type="PANTHER" id="PTHR24322">
    <property type="entry name" value="PKSB"/>
    <property type="match status" value="1"/>
</dbReference>
<dbReference type="GO" id="GO:0005811">
    <property type="term" value="C:lipid droplet"/>
    <property type="evidence" value="ECO:0007669"/>
    <property type="project" value="TreeGrafter"/>
</dbReference>
<evidence type="ECO:0000256" key="4">
    <source>
        <dbReference type="ARBA" id="ARBA00022857"/>
    </source>
</evidence>
<evidence type="ECO:0000313" key="15">
    <source>
        <dbReference type="Proteomes" id="UP000007879"/>
    </source>
</evidence>
<dbReference type="OrthoDB" id="5840532at2759"/>
<evidence type="ECO:0000313" key="14">
    <source>
        <dbReference type="EnsemblMetazoa" id="Aqu2.1.39135_001"/>
    </source>
</evidence>
<dbReference type="GO" id="GO:0016020">
    <property type="term" value="C:membrane"/>
    <property type="evidence" value="ECO:0007669"/>
    <property type="project" value="UniProtKB-SubCell"/>
</dbReference>
<dbReference type="Pfam" id="PF00106">
    <property type="entry name" value="adh_short"/>
    <property type="match status" value="1"/>
</dbReference>
<dbReference type="PRINTS" id="PR00080">
    <property type="entry name" value="SDRFAMILY"/>
</dbReference>
<evidence type="ECO:0000256" key="5">
    <source>
        <dbReference type="ARBA" id="ARBA00022989"/>
    </source>
</evidence>
<dbReference type="InterPro" id="IPR002347">
    <property type="entry name" value="SDR_fam"/>
</dbReference>
<dbReference type="GO" id="GO:0052650">
    <property type="term" value="F:all-trans-retinol dehydrogenase (NADP+) activity"/>
    <property type="evidence" value="ECO:0007669"/>
    <property type="project" value="UniProtKB-ARBA"/>
</dbReference>
<keyword evidence="4" id="KW-0521">NADP</keyword>
<keyword evidence="15" id="KW-1185">Reference proteome</keyword>
<dbReference type="PROSITE" id="PS00061">
    <property type="entry name" value="ADH_SHORT"/>
    <property type="match status" value="1"/>
</dbReference>
<comment type="similarity">
    <text evidence="2 12">Belongs to the short-chain dehydrogenases/reductases (SDR) family.</text>
</comment>
<evidence type="ECO:0000256" key="6">
    <source>
        <dbReference type="ARBA" id="ARBA00023002"/>
    </source>
</evidence>
<name>A0A1X7VFS6_AMPQE</name>
<accession>A0A1X7VFS6</accession>
<evidence type="ECO:0000256" key="11">
    <source>
        <dbReference type="ARBA" id="ARBA00082544"/>
    </source>
</evidence>
<keyword evidence="6" id="KW-0560">Oxidoreductase</keyword>
<dbReference type="eggNOG" id="KOG1201">
    <property type="taxonomic scope" value="Eukaryota"/>
</dbReference>
<dbReference type="FunFam" id="3.40.50.720:FF:000131">
    <property type="entry name" value="Short-chain dehydrogenase/reductase 3"/>
    <property type="match status" value="1"/>
</dbReference>
<evidence type="ECO:0000256" key="2">
    <source>
        <dbReference type="ARBA" id="ARBA00006484"/>
    </source>
</evidence>
<organism evidence="14">
    <name type="scientific">Amphimedon queenslandica</name>
    <name type="common">Sponge</name>
    <dbReference type="NCBI Taxonomy" id="400682"/>
    <lineage>
        <taxon>Eukaryota</taxon>
        <taxon>Metazoa</taxon>
        <taxon>Porifera</taxon>
        <taxon>Demospongiae</taxon>
        <taxon>Heteroscleromorpha</taxon>
        <taxon>Haplosclerida</taxon>
        <taxon>Niphatidae</taxon>
        <taxon>Amphimedon</taxon>
    </lineage>
</organism>
<keyword evidence="7" id="KW-0443">Lipid metabolism</keyword>
<feature type="transmembrane region" description="Helical" evidence="13">
    <location>
        <begin position="7"/>
        <end position="27"/>
    </location>
</feature>
<keyword evidence="8 13" id="KW-0472">Membrane</keyword>
<evidence type="ECO:0000256" key="9">
    <source>
        <dbReference type="ARBA" id="ARBA00059620"/>
    </source>
</evidence>
<evidence type="ECO:0000256" key="8">
    <source>
        <dbReference type="ARBA" id="ARBA00023136"/>
    </source>
</evidence>
<dbReference type="InterPro" id="IPR036291">
    <property type="entry name" value="NAD(P)-bd_dom_sf"/>
</dbReference>
<evidence type="ECO:0000256" key="13">
    <source>
        <dbReference type="SAM" id="Phobius"/>
    </source>
</evidence>
<dbReference type="InParanoid" id="A0A1X7VFS6"/>
<dbReference type="PANTHER" id="PTHR24322:SF746">
    <property type="entry name" value="SHORT CHAIN DEHYDROGENASE_REDUCTASE FAMILY 16C MEMBER 5"/>
    <property type="match status" value="1"/>
</dbReference>
<evidence type="ECO:0000256" key="12">
    <source>
        <dbReference type="RuleBase" id="RU000363"/>
    </source>
</evidence>
<reference evidence="14" key="2">
    <citation type="submission" date="2017-05" db="UniProtKB">
        <authorList>
            <consortium name="EnsemblMetazoa"/>
        </authorList>
    </citation>
    <scope>IDENTIFICATION</scope>
</reference>
<dbReference type="EnsemblMetazoa" id="Aqu2.1.39135_001">
    <property type="protein sequence ID" value="Aqu2.1.39135_001"/>
    <property type="gene ID" value="Aqu2.1.39135"/>
</dbReference>
<dbReference type="Gene3D" id="3.40.50.720">
    <property type="entry name" value="NAD(P)-binding Rossmann-like Domain"/>
    <property type="match status" value="1"/>
</dbReference>
<proteinExistence type="inferred from homology"/>
<reference evidence="15" key="1">
    <citation type="journal article" date="2010" name="Nature">
        <title>The Amphimedon queenslandica genome and the evolution of animal complexity.</title>
        <authorList>
            <person name="Srivastava M."/>
            <person name="Simakov O."/>
            <person name="Chapman J."/>
            <person name="Fahey B."/>
            <person name="Gauthier M.E."/>
            <person name="Mitros T."/>
            <person name="Richards G.S."/>
            <person name="Conaco C."/>
            <person name="Dacre M."/>
            <person name="Hellsten U."/>
            <person name="Larroux C."/>
            <person name="Putnam N.H."/>
            <person name="Stanke M."/>
            <person name="Adamska M."/>
            <person name="Darling A."/>
            <person name="Degnan S.M."/>
            <person name="Oakley T.H."/>
            <person name="Plachetzki D.C."/>
            <person name="Zhai Y."/>
            <person name="Adamski M."/>
            <person name="Calcino A."/>
            <person name="Cummins S.F."/>
            <person name="Goodstein D.M."/>
            <person name="Harris C."/>
            <person name="Jackson D.J."/>
            <person name="Leys S.P."/>
            <person name="Shu S."/>
            <person name="Woodcroft B.J."/>
            <person name="Vervoort M."/>
            <person name="Kosik K.S."/>
            <person name="Manning G."/>
            <person name="Degnan B.M."/>
            <person name="Rokhsar D.S."/>
        </authorList>
    </citation>
    <scope>NUCLEOTIDE SEQUENCE [LARGE SCALE GENOMIC DNA]</scope>
</reference>
<dbReference type="Proteomes" id="UP000007879">
    <property type="component" value="Unassembled WGS sequence"/>
</dbReference>
<comment type="function">
    <text evidence="9">Catalyzes the reduction of all-trans-retinal to all-trans-retinol in the presence of NADPH.</text>
</comment>
<evidence type="ECO:0000256" key="10">
    <source>
        <dbReference type="ARBA" id="ARBA00068717"/>
    </source>
</evidence>
<dbReference type="EnsemblMetazoa" id="XM_003384303.3">
    <property type="protein sequence ID" value="XP_003384351.1"/>
    <property type="gene ID" value="LOC100633883"/>
</dbReference>
<dbReference type="AlphaFoldDB" id="A0A1X7VFS6"/>
<keyword evidence="5 13" id="KW-1133">Transmembrane helix</keyword>